<dbReference type="GO" id="GO:0003677">
    <property type="term" value="F:DNA binding"/>
    <property type="evidence" value="ECO:0007669"/>
    <property type="project" value="InterPro"/>
</dbReference>
<feature type="modified residue" description="4-aspartylphosphate" evidence="6">
    <location>
        <position position="48"/>
    </location>
</feature>
<dbReference type="InterPro" id="IPR045279">
    <property type="entry name" value="ARR-like"/>
</dbReference>
<evidence type="ECO:0000256" key="5">
    <source>
        <dbReference type="ARBA" id="ARBA00023242"/>
    </source>
</evidence>
<organism evidence="9 10">
    <name type="scientific">Dovyalis caffra</name>
    <dbReference type="NCBI Taxonomy" id="77055"/>
    <lineage>
        <taxon>Eukaryota</taxon>
        <taxon>Viridiplantae</taxon>
        <taxon>Streptophyta</taxon>
        <taxon>Embryophyta</taxon>
        <taxon>Tracheophyta</taxon>
        <taxon>Spermatophyta</taxon>
        <taxon>Magnoliopsida</taxon>
        <taxon>eudicotyledons</taxon>
        <taxon>Gunneridae</taxon>
        <taxon>Pentapetalae</taxon>
        <taxon>rosids</taxon>
        <taxon>fabids</taxon>
        <taxon>Malpighiales</taxon>
        <taxon>Salicaceae</taxon>
        <taxon>Flacourtieae</taxon>
        <taxon>Dovyalis</taxon>
    </lineage>
</organism>
<evidence type="ECO:0000313" key="9">
    <source>
        <dbReference type="EMBL" id="CAK7337171.1"/>
    </source>
</evidence>
<comment type="caution">
    <text evidence="9">The sequence shown here is derived from an EMBL/GenBank/DDBJ whole genome shotgun (WGS) entry which is preliminary data.</text>
</comment>
<evidence type="ECO:0000256" key="2">
    <source>
        <dbReference type="ARBA" id="ARBA00023012"/>
    </source>
</evidence>
<dbReference type="SMART" id="SM00448">
    <property type="entry name" value="REC"/>
    <property type="match status" value="1"/>
</dbReference>
<dbReference type="Pfam" id="PF00072">
    <property type="entry name" value="Response_reg"/>
    <property type="match status" value="1"/>
</dbReference>
<keyword evidence="3" id="KW-0805">Transcription regulation</keyword>
<keyword evidence="4" id="KW-0804">Transcription</keyword>
<keyword evidence="5" id="KW-0539">Nucleus</keyword>
<dbReference type="Gene3D" id="1.10.10.60">
    <property type="entry name" value="Homeodomain-like"/>
    <property type="match status" value="1"/>
</dbReference>
<evidence type="ECO:0000256" key="3">
    <source>
        <dbReference type="ARBA" id="ARBA00023015"/>
    </source>
</evidence>
<evidence type="ECO:0000256" key="4">
    <source>
        <dbReference type="ARBA" id="ARBA00023163"/>
    </source>
</evidence>
<dbReference type="Proteomes" id="UP001314170">
    <property type="component" value="Unassembled WGS sequence"/>
</dbReference>
<evidence type="ECO:0000313" key="10">
    <source>
        <dbReference type="Proteomes" id="UP001314170"/>
    </source>
</evidence>
<dbReference type="NCBIfam" id="TIGR01557">
    <property type="entry name" value="myb_SHAQKYF"/>
    <property type="match status" value="1"/>
</dbReference>
<keyword evidence="6" id="KW-0597">Phosphoprotein</keyword>
<dbReference type="InterPro" id="IPR006447">
    <property type="entry name" value="Myb_dom_plants"/>
</dbReference>
<dbReference type="InterPro" id="IPR001789">
    <property type="entry name" value="Sig_transdc_resp-reg_receiver"/>
</dbReference>
<evidence type="ECO:0000256" key="7">
    <source>
        <dbReference type="SAM" id="MobiDB-lite"/>
    </source>
</evidence>
<proteinExistence type="predicted"/>
<accession>A0AAV1RKA2</accession>
<dbReference type="PANTHER" id="PTHR43874">
    <property type="entry name" value="TWO-COMPONENT RESPONSE REGULATOR"/>
    <property type="match status" value="1"/>
</dbReference>
<comment type="subcellular location">
    <subcellularLocation>
        <location evidence="1">Nucleus</location>
    </subcellularLocation>
</comment>
<dbReference type="GO" id="GO:0000160">
    <property type="term" value="P:phosphorelay signal transduction system"/>
    <property type="evidence" value="ECO:0007669"/>
    <property type="project" value="UniProtKB-KW"/>
</dbReference>
<dbReference type="SUPFAM" id="SSF46689">
    <property type="entry name" value="Homeodomain-like"/>
    <property type="match status" value="1"/>
</dbReference>
<dbReference type="InterPro" id="IPR009057">
    <property type="entry name" value="Homeodomain-like_sf"/>
</dbReference>
<dbReference type="EMBL" id="CAWUPB010001010">
    <property type="protein sequence ID" value="CAK7337171.1"/>
    <property type="molecule type" value="Genomic_DNA"/>
</dbReference>
<name>A0AAV1RKA2_9ROSI</name>
<dbReference type="Gene3D" id="3.40.50.2300">
    <property type="match status" value="1"/>
</dbReference>
<dbReference type="SUPFAM" id="SSF52172">
    <property type="entry name" value="CheY-like"/>
    <property type="match status" value="1"/>
</dbReference>
<keyword evidence="10" id="KW-1185">Reference proteome</keyword>
<protein>
    <recommendedName>
        <fullName evidence="8">Response regulatory domain-containing protein</fullName>
    </recommendedName>
</protein>
<dbReference type="PROSITE" id="PS50110">
    <property type="entry name" value="RESPONSE_REGULATORY"/>
    <property type="match status" value="1"/>
</dbReference>
<dbReference type="InterPro" id="IPR011006">
    <property type="entry name" value="CheY-like_superfamily"/>
</dbReference>
<keyword evidence="2" id="KW-0902">Two-component regulatory system</keyword>
<feature type="region of interest" description="Disordered" evidence="7">
    <location>
        <begin position="290"/>
        <end position="314"/>
    </location>
</feature>
<dbReference type="PANTHER" id="PTHR43874:SF19">
    <property type="entry name" value="RESPONSE REGULATOR 23-RELATED"/>
    <property type="match status" value="1"/>
</dbReference>
<reference evidence="9 10" key="1">
    <citation type="submission" date="2024-01" db="EMBL/GenBank/DDBJ databases">
        <authorList>
            <person name="Waweru B."/>
        </authorList>
    </citation>
    <scope>NUCLEOTIDE SEQUENCE [LARGE SCALE GENOMIC DNA]</scope>
</reference>
<sequence length="435" mass="46737">MASNQSFDTQNSSYDRNLELVVVTVKSPFDALSTLRLRKGVFDLVVTDLHMPEMNGMELQKQVDEEFKLPVIIMSSDDSENVILRSLEGGAAFYIVKPINKDDLKSVWQYAVATKTGNPPSIKEIGGTQEPSSSTLVEKIPSEDVNSATSMNGENKAVPKRILEFMSVPGLSRENVASHLQKYRIFLKKVAERGARSSKNLSVRALRSTFASSQPSLMFKNFQQEYSNFPRQLQLSRGFGAFGGANFGNIQSPIQQAPSNNSALQPPYGQSPPFGNPTGFQQLIFGNANSGGQANQVRSGQESNGNIGANQASGGSVLNGLTSGTGPMQMYPPQSQARLNLQNFGSPTHKKFGSAGIQASKYRSGVGNIGHFNNSLNASNNYAGIRVTADGQLIGAGQMQLRKNEASNGFGNGANSGLMNWTHNGNMNVASVGVI</sequence>
<gene>
    <name evidence="9" type="ORF">DCAF_LOCUS12198</name>
</gene>
<dbReference type="GO" id="GO:0009736">
    <property type="term" value="P:cytokinin-activated signaling pathway"/>
    <property type="evidence" value="ECO:0007669"/>
    <property type="project" value="InterPro"/>
</dbReference>
<dbReference type="AlphaFoldDB" id="A0AAV1RKA2"/>
<evidence type="ECO:0000256" key="6">
    <source>
        <dbReference type="PROSITE-ProRule" id="PRU00169"/>
    </source>
</evidence>
<evidence type="ECO:0000259" key="8">
    <source>
        <dbReference type="PROSITE" id="PS50110"/>
    </source>
</evidence>
<feature type="domain" description="Response regulatory" evidence="8">
    <location>
        <begin position="1"/>
        <end position="112"/>
    </location>
</feature>
<dbReference type="GO" id="GO:0005634">
    <property type="term" value="C:nucleus"/>
    <property type="evidence" value="ECO:0007669"/>
    <property type="project" value="UniProtKB-SubCell"/>
</dbReference>
<evidence type="ECO:0000256" key="1">
    <source>
        <dbReference type="ARBA" id="ARBA00004123"/>
    </source>
</evidence>